<name>A0A2U8PMV4_9BRAD</name>
<proteinExistence type="predicted"/>
<evidence type="ECO:0000313" key="2">
    <source>
        <dbReference type="EMBL" id="AWM04414.1"/>
    </source>
</evidence>
<protein>
    <submittedName>
        <fullName evidence="1">Uncharacterized protein</fullName>
    </submittedName>
</protein>
<reference evidence="1 3" key="2">
    <citation type="journal article" date="2019" name="Int. J. Syst. Evol. Microbiol.">
        <title>Description and complete genome sequence of Bradyrhizobium amphicarpaeae sp. nov., harbouring photosystem and nitrogen-fixation genes.</title>
        <authorList>
            <person name="Bromfield E.S.P."/>
            <person name="Cloutier S."/>
            <person name="Nguyen H.D.T."/>
        </authorList>
    </citation>
    <scope>NUCLEOTIDE SEQUENCE [LARGE SCALE GENOMIC DNA]</scope>
    <source>
        <strain evidence="1 3">39S1MB</strain>
    </source>
</reference>
<dbReference type="EMBL" id="CP029426">
    <property type="protein sequence ID" value="AWM04414.1"/>
    <property type="molecule type" value="Genomic_DNA"/>
</dbReference>
<dbReference type="Proteomes" id="UP000215884">
    <property type="component" value="Chromosome"/>
</dbReference>
<organism evidence="1 3">
    <name type="scientific">Bradyrhizobium amphicarpaeae</name>
    <dbReference type="NCBI Taxonomy" id="1404768"/>
    <lineage>
        <taxon>Bacteria</taxon>
        <taxon>Pseudomonadati</taxon>
        <taxon>Pseudomonadota</taxon>
        <taxon>Alphaproteobacteria</taxon>
        <taxon>Hyphomicrobiales</taxon>
        <taxon>Nitrobacteraceae</taxon>
        <taxon>Bradyrhizobium</taxon>
    </lineage>
</organism>
<sequence length="65" mass="6835">MNLPRISLRSIRATKMAFPFVARRLVREGGSIQRPSTDAFLDCFAALAMTGAGAATPLPATAGTL</sequence>
<gene>
    <name evidence="1" type="ORF">CIT40_00095</name>
    <name evidence="2" type="ORF">CIT40_33165</name>
</gene>
<keyword evidence="3" id="KW-1185">Reference proteome</keyword>
<evidence type="ECO:0000313" key="3">
    <source>
        <dbReference type="Proteomes" id="UP000215884"/>
    </source>
</evidence>
<dbReference type="EMBL" id="CP029426">
    <property type="protein sequence ID" value="AWL98577.1"/>
    <property type="molecule type" value="Genomic_DNA"/>
</dbReference>
<dbReference type="AlphaFoldDB" id="A0A2U8PMV4"/>
<reference evidence="1 3" key="1">
    <citation type="journal article" date="2017" name="Syst. Appl. Microbiol.">
        <title>Soybeans inoculated with root zone soils of Canadian native legumes harbour diverse and novel Bradyrhizobium spp. that possess agricultural potential.</title>
        <authorList>
            <person name="Bromfield E.S.P."/>
            <person name="Cloutier S."/>
            <person name="Tambong J.T."/>
            <person name="Tran Thi T.V."/>
        </authorList>
    </citation>
    <scope>NUCLEOTIDE SEQUENCE [LARGE SCALE GENOMIC DNA]</scope>
    <source>
        <strain evidence="1 3">39S1MB</strain>
    </source>
</reference>
<accession>A0A2U8PMV4</accession>
<evidence type="ECO:0000313" key="1">
    <source>
        <dbReference type="EMBL" id="AWL98577.1"/>
    </source>
</evidence>